<dbReference type="InterPro" id="IPR006263">
    <property type="entry name" value="Cyt_deam_dimer"/>
</dbReference>
<dbReference type="HAMAP" id="MF_01558">
    <property type="entry name" value="Cyt_deam"/>
    <property type="match status" value="1"/>
</dbReference>
<comment type="cofactor">
    <cofactor evidence="6">
        <name>Zn(2+)</name>
        <dbReference type="ChEBI" id="CHEBI:29105"/>
    </cofactor>
    <text evidence="6">Binds 1 zinc ion.</text>
</comment>
<organism evidence="8 9">
    <name type="scientific">Rodentibacter caecimuris</name>
    <dbReference type="NCBI Taxonomy" id="1796644"/>
    <lineage>
        <taxon>Bacteria</taxon>
        <taxon>Pseudomonadati</taxon>
        <taxon>Pseudomonadota</taxon>
        <taxon>Gammaproteobacteria</taxon>
        <taxon>Pasteurellales</taxon>
        <taxon>Pasteurellaceae</taxon>
        <taxon>Rodentibacter</taxon>
    </lineage>
</organism>
<dbReference type="Pfam" id="PF08211">
    <property type="entry name" value="dCMP_cyt_deam_2"/>
    <property type="match status" value="1"/>
</dbReference>
<dbReference type="InterPro" id="IPR016193">
    <property type="entry name" value="Cytidine_deaminase-like"/>
</dbReference>
<feature type="binding site" evidence="6">
    <location>
        <position position="134"/>
    </location>
    <ligand>
        <name>Zn(2+)</name>
        <dbReference type="ChEBI" id="CHEBI:29105"/>
        <note>catalytic</note>
    </ligand>
</feature>
<dbReference type="RefSeq" id="WP_077464244.1">
    <property type="nucleotide sequence ID" value="NZ_MLAA01000039.1"/>
</dbReference>
<evidence type="ECO:0000259" key="7">
    <source>
        <dbReference type="PROSITE" id="PS51747"/>
    </source>
</evidence>
<proteinExistence type="inferred from homology"/>
<comment type="similarity">
    <text evidence="1 6">Belongs to the cytidine and deoxycytidylate deaminase family.</text>
</comment>
<dbReference type="PROSITE" id="PS51747">
    <property type="entry name" value="CYT_DCMP_DEAMINASES_2"/>
    <property type="match status" value="2"/>
</dbReference>
<comment type="catalytic activity">
    <reaction evidence="6">
        <text>2'-deoxycytidine + H2O + H(+) = 2'-deoxyuridine + NH4(+)</text>
        <dbReference type="Rhea" id="RHEA:13433"/>
        <dbReference type="ChEBI" id="CHEBI:15377"/>
        <dbReference type="ChEBI" id="CHEBI:15378"/>
        <dbReference type="ChEBI" id="CHEBI:15698"/>
        <dbReference type="ChEBI" id="CHEBI:16450"/>
        <dbReference type="ChEBI" id="CHEBI:28938"/>
        <dbReference type="EC" id="3.5.4.5"/>
    </reaction>
</comment>
<evidence type="ECO:0000256" key="6">
    <source>
        <dbReference type="HAMAP-Rule" id="MF_01558"/>
    </source>
</evidence>
<dbReference type="PANTHER" id="PTHR11644">
    <property type="entry name" value="CYTIDINE DEAMINASE"/>
    <property type="match status" value="1"/>
</dbReference>
<dbReference type="NCBIfam" id="TIGR01355">
    <property type="entry name" value="cyt_deam_dimer"/>
    <property type="match status" value="1"/>
</dbReference>
<dbReference type="EMBL" id="MLAA01000039">
    <property type="protein sequence ID" value="OOF67705.1"/>
    <property type="molecule type" value="Genomic_DNA"/>
</dbReference>
<feature type="domain" description="CMP/dCMP-type deaminase" evidence="7">
    <location>
        <begin position="196"/>
        <end position="302"/>
    </location>
</feature>
<keyword evidence="3 6" id="KW-0479">Metal-binding</keyword>
<dbReference type="PANTHER" id="PTHR11644:SF2">
    <property type="entry name" value="CYTIDINE DEAMINASE"/>
    <property type="match status" value="1"/>
</dbReference>
<sequence>MSTTTEIKHRLNILLNSATDVQKHIIAQLMQQKLTAVLSKTFTQHLCEKYNISQIQLALECLPIATCYALPTISQFYVGALAIGKTGTFYFGANQEFLSDSIQQTIHAEQSAIAHAWLANESGISDMIVNYTPCGHCRQFMNELNTAEKLRIHLPHSQNNTLQTYLPDAFGPKNLDIKQVLFENQEHHLRYAEDNGIHDELIQAAVSAANCSYSPYSSTFSGIALQCGEKIIKGRYAENAAFNPSLPPLQSALNFRRLQGLSHIPISRIVLAEKTNSLSYRYMTEALIGQLFNLPLEYISLK</sequence>
<name>A0ABX3KVP6_9PAST</name>
<dbReference type="InterPro" id="IPR013171">
    <property type="entry name" value="Cyd/dCyd_deaminase_Zn-bd"/>
</dbReference>
<comment type="subunit">
    <text evidence="2 6">Homodimer.</text>
</comment>
<evidence type="ECO:0000256" key="3">
    <source>
        <dbReference type="ARBA" id="ARBA00022723"/>
    </source>
</evidence>
<comment type="function">
    <text evidence="6">This enzyme scavenges exogenous and endogenous cytidine and 2'-deoxycytidine for UMP synthesis.</text>
</comment>
<keyword evidence="4 6" id="KW-0378">Hydrolase</keyword>
<dbReference type="InterPro" id="IPR020797">
    <property type="entry name" value="Cytidine_deaminase_bacteria"/>
</dbReference>
<dbReference type="PROSITE" id="PS00903">
    <property type="entry name" value="CYT_DCMP_DEAMINASES_1"/>
    <property type="match status" value="1"/>
</dbReference>
<keyword evidence="5 6" id="KW-0862">Zinc</keyword>
<feature type="domain" description="CMP/dCMP-type deaminase" evidence="7">
    <location>
        <begin position="53"/>
        <end position="173"/>
    </location>
</feature>
<dbReference type="InterPro" id="IPR016192">
    <property type="entry name" value="APOBEC/CMP_deaminase_Zn-bd"/>
</dbReference>
<feature type="binding site" evidence="6">
    <location>
        <begin position="94"/>
        <end position="96"/>
    </location>
    <ligand>
        <name>substrate</name>
    </ligand>
</feature>
<dbReference type="Pfam" id="PF00383">
    <property type="entry name" value="dCMP_cyt_deam_1"/>
    <property type="match status" value="1"/>
</dbReference>
<evidence type="ECO:0000256" key="4">
    <source>
        <dbReference type="ARBA" id="ARBA00022801"/>
    </source>
</evidence>
<dbReference type="PIRSF" id="PIRSF006334">
    <property type="entry name" value="Cdd_plus_pseudo"/>
    <property type="match status" value="1"/>
</dbReference>
<dbReference type="EC" id="3.5.4.5" evidence="6"/>
<dbReference type="SUPFAM" id="SSF53927">
    <property type="entry name" value="Cytidine deaminase-like"/>
    <property type="match status" value="2"/>
</dbReference>
<dbReference type="Gene3D" id="3.40.140.10">
    <property type="entry name" value="Cytidine Deaminase, domain 2"/>
    <property type="match status" value="2"/>
</dbReference>
<evidence type="ECO:0000256" key="2">
    <source>
        <dbReference type="ARBA" id="ARBA00011738"/>
    </source>
</evidence>
<comment type="catalytic activity">
    <reaction evidence="6">
        <text>cytidine + H2O + H(+) = uridine + NH4(+)</text>
        <dbReference type="Rhea" id="RHEA:16069"/>
        <dbReference type="ChEBI" id="CHEBI:15377"/>
        <dbReference type="ChEBI" id="CHEBI:15378"/>
        <dbReference type="ChEBI" id="CHEBI:16704"/>
        <dbReference type="ChEBI" id="CHEBI:17562"/>
        <dbReference type="ChEBI" id="CHEBI:28938"/>
        <dbReference type="EC" id="3.5.4.5"/>
    </reaction>
</comment>
<comment type="caution">
    <text evidence="8">The sequence shown here is derived from an EMBL/GenBank/DDBJ whole genome shotgun (WGS) entry which is preliminary data.</text>
</comment>
<evidence type="ECO:0000256" key="1">
    <source>
        <dbReference type="ARBA" id="ARBA00006576"/>
    </source>
</evidence>
<gene>
    <name evidence="6" type="primary">cdd</name>
    <name evidence="8" type="ORF">BKG89_09040</name>
</gene>
<dbReference type="NCBIfam" id="NF006537">
    <property type="entry name" value="PRK09027.1"/>
    <property type="match status" value="1"/>
</dbReference>
<feature type="active site" description="Proton donor" evidence="6">
    <location>
        <position position="109"/>
    </location>
</feature>
<dbReference type="Proteomes" id="UP000188820">
    <property type="component" value="Unassembled WGS sequence"/>
</dbReference>
<accession>A0ABX3KVP6</accession>
<dbReference type="InterPro" id="IPR002125">
    <property type="entry name" value="CMP_dCMP_dom"/>
</dbReference>
<evidence type="ECO:0000313" key="9">
    <source>
        <dbReference type="Proteomes" id="UP000188820"/>
    </source>
</evidence>
<feature type="binding site" evidence="6">
    <location>
        <position position="137"/>
    </location>
    <ligand>
        <name>Zn(2+)</name>
        <dbReference type="ChEBI" id="CHEBI:29105"/>
        <note>catalytic</note>
    </ligand>
</feature>
<feature type="binding site" evidence="6">
    <location>
        <position position="107"/>
    </location>
    <ligand>
        <name>Zn(2+)</name>
        <dbReference type="ChEBI" id="CHEBI:29105"/>
        <note>catalytic</note>
    </ligand>
</feature>
<keyword evidence="9" id="KW-1185">Reference proteome</keyword>
<dbReference type="InterPro" id="IPR050202">
    <property type="entry name" value="Cyt/Deoxycyt_deaminase"/>
</dbReference>
<dbReference type="CDD" id="cd01283">
    <property type="entry name" value="cytidine_deaminase"/>
    <property type="match status" value="1"/>
</dbReference>
<protein>
    <recommendedName>
        <fullName evidence="6">Cytidine deaminase</fullName>
        <ecNumber evidence="6">3.5.4.5</ecNumber>
    </recommendedName>
    <alternativeName>
        <fullName evidence="6">Cytidine aminohydrolase</fullName>
        <shortName evidence="6">CDA</shortName>
    </alternativeName>
</protein>
<evidence type="ECO:0000313" key="8">
    <source>
        <dbReference type="EMBL" id="OOF67705.1"/>
    </source>
</evidence>
<reference evidence="8 9" key="1">
    <citation type="submission" date="2016-10" db="EMBL/GenBank/DDBJ databases">
        <title>Rodentibacter gen. nov. and new species.</title>
        <authorList>
            <person name="Christensen H."/>
        </authorList>
    </citation>
    <scope>NUCLEOTIDE SEQUENCE [LARGE SCALE GENOMIC DNA]</scope>
    <source>
        <strain evidence="8 9">1998236014</strain>
    </source>
</reference>
<evidence type="ECO:0000256" key="5">
    <source>
        <dbReference type="ARBA" id="ARBA00022833"/>
    </source>
</evidence>